<evidence type="ECO:0000256" key="4">
    <source>
        <dbReference type="ARBA" id="ARBA00022763"/>
    </source>
</evidence>
<gene>
    <name evidence="14" type="ORF">BSL78_14223</name>
</gene>
<dbReference type="CDD" id="cd09193">
    <property type="entry name" value="PLDc_mTdp1_1"/>
    <property type="match status" value="1"/>
</dbReference>
<dbReference type="GO" id="GO:0003690">
    <property type="term" value="F:double-stranded DNA binding"/>
    <property type="evidence" value="ECO:0007669"/>
    <property type="project" value="TreeGrafter"/>
</dbReference>
<dbReference type="GO" id="GO:0006281">
    <property type="term" value="P:DNA repair"/>
    <property type="evidence" value="ECO:0007669"/>
    <property type="project" value="UniProtKB-KW"/>
</dbReference>
<evidence type="ECO:0000256" key="5">
    <source>
        <dbReference type="ARBA" id="ARBA00022801"/>
    </source>
</evidence>
<keyword evidence="8" id="KW-0539">Nucleus</keyword>
<dbReference type="Pfam" id="PF10283">
    <property type="entry name" value="zf-CCHH"/>
    <property type="match status" value="1"/>
</dbReference>
<comment type="caution">
    <text evidence="14">The sequence shown here is derived from an EMBL/GenBank/DDBJ whole genome shotgun (WGS) entry which is preliminary data.</text>
</comment>
<evidence type="ECO:0000256" key="8">
    <source>
        <dbReference type="ARBA" id="ARBA00023242"/>
    </source>
</evidence>
<evidence type="ECO:0000256" key="11">
    <source>
        <dbReference type="PIRSR" id="PIRSR610347-3"/>
    </source>
</evidence>
<evidence type="ECO:0000256" key="12">
    <source>
        <dbReference type="SAM" id="MobiDB-lite"/>
    </source>
</evidence>
<dbReference type="GO" id="GO:0005634">
    <property type="term" value="C:nucleus"/>
    <property type="evidence" value="ECO:0007669"/>
    <property type="project" value="UniProtKB-SubCell"/>
</dbReference>
<dbReference type="Gene3D" id="3.30.870.10">
    <property type="entry name" value="Endonuclease Chain A"/>
    <property type="match status" value="2"/>
</dbReference>
<dbReference type="PANTHER" id="PTHR12415">
    <property type="entry name" value="TYROSYL-DNA PHOSPHODIESTERASE 1"/>
    <property type="match status" value="1"/>
</dbReference>
<feature type="binding site" evidence="10">
    <location>
        <position position="478"/>
    </location>
    <ligand>
        <name>substrate</name>
    </ligand>
</feature>
<dbReference type="AlphaFoldDB" id="A0A2G8KLN3"/>
<dbReference type="GO" id="GO:0003697">
    <property type="term" value="F:single-stranded DNA binding"/>
    <property type="evidence" value="ECO:0007669"/>
    <property type="project" value="TreeGrafter"/>
</dbReference>
<feature type="active site" description="Nucleophile" evidence="9">
    <location>
        <position position="239"/>
    </location>
</feature>
<comment type="similarity">
    <text evidence="2">Belongs to the tyrosyl-DNA phosphodiesterase family.</text>
</comment>
<dbReference type="EMBL" id="MRZV01000493">
    <property type="protein sequence ID" value="PIK48921.1"/>
    <property type="molecule type" value="Genomic_DNA"/>
</dbReference>
<keyword evidence="7" id="KW-0234">DNA repair</keyword>
<feature type="compositionally biased region" description="Polar residues" evidence="12">
    <location>
        <begin position="54"/>
        <end position="67"/>
    </location>
</feature>
<feature type="compositionally biased region" description="Low complexity" evidence="12">
    <location>
        <begin position="40"/>
        <end position="53"/>
    </location>
</feature>
<keyword evidence="5" id="KW-0378">Hydrolase</keyword>
<evidence type="ECO:0000256" key="6">
    <source>
        <dbReference type="ARBA" id="ARBA00022839"/>
    </source>
</evidence>
<dbReference type="Proteomes" id="UP000230750">
    <property type="component" value="Unassembled WGS sequence"/>
</dbReference>
<evidence type="ECO:0000313" key="14">
    <source>
        <dbReference type="EMBL" id="PIK48921.1"/>
    </source>
</evidence>
<evidence type="ECO:0000259" key="13">
    <source>
        <dbReference type="Pfam" id="PF10283"/>
    </source>
</evidence>
<comment type="subcellular location">
    <subcellularLocation>
        <location evidence="1">Nucleus</location>
    </subcellularLocation>
</comment>
<dbReference type="STRING" id="307972.A0A2G8KLN3"/>
<evidence type="ECO:0000256" key="1">
    <source>
        <dbReference type="ARBA" id="ARBA00004123"/>
    </source>
</evidence>
<dbReference type="GO" id="GO:0004527">
    <property type="term" value="F:exonuclease activity"/>
    <property type="evidence" value="ECO:0007669"/>
    <property type="project" value="UniProtKB-KW"/>
</dbReference>
<dbReference type="OrthoDB" id="47785at2759"/>
<feature type="compositionally biased region" description="Basic and acidic residues" evidence="12">
    <location>
        <begin position="1"/>
        <end position="16"/>
    </location>
</feature>
<evidence type="ECO:0000313" key="15">
    <source>
        <dbReference type="Proteomes" id="UP000230750"/>
    </source>
</evidence>
<dbReference type="InterPro" id="IPR019406">
    <property type="entry name" value="APLF_PBZ"/>
</dbReference>
<protein>
    <submittedName>
        <fullName evidence="14">Putative tyrosyl-DNA phosphodiesterase 1-like</fullName>
    </submittedName>
</protein>
<dbReference type="PANTHER" id="PTHR12415:SF0">
    <property type="entry name" value="TYROSYL-DNA PHOSPHODIESTERASE 1"/>
    <property type="match status" value="1"/>
</dbReference>
<reference evidence="14 15" key="1">
    <citation type="journal article" date="2017" name="PLoS Biol.">
        <title>The sea cucumber genome provides insights into morphological evolution and visceral regeneration.</title>
        <authorList>
            <person name="Zhang X."/>
            <person name="Sun L."/>
            <person name="Yuan J."/>
            <person name="Sun Y."/>
            <person name="Gao Y."/>
            <person name="Zhang L."/>
            <person name="Li S."/>
            <person name="Dai H."/>
            <person name="Hamel J.F."/>
            <person name="Liu C."/>
            <person name="Yu Y."/>
            <person name="Liu S."/>
            <person name="Lin W."/>
            <person name="Guo K."/>
            <person name="Jin S."/>
            <person name="Xu P."/>
            <person name="Storey K.B."/>
            <person name="Huan P."/>
            <person name="Zhang T."/>
            <person name="Zhou Y."/>
            <person name="Zhang J."/>
            <person name="Lin C."/>
            <person name="Li X."/>
            <person name="Xing L."/>
            <person name="Huo D."/>
            <person name="Sun M."/>
            <person name="Wang L."/>
            <person name="Mercier A."/>
            <person name="Li F."/>
            <person name="Yang H."/>
            <person name="Xiang J."/>
        </authorList>
    </citation>
    <scope>NUCLEOTIDE SEQUENCE [LARGE SCALE GENOMIC DNA]</scope>
    <source>
        <strain evidence="14">Shaxun</strain>
        <tissue evidence="14">Muscle</tissue>
    </source>
</reference>
<feature type="site" description="Interaction with DNA" evidence="11">
    <location>
        <position position="501"/>
    </location>
</feature>
<feature type="domain" description="PBZ-type" evidence="13">
    <location>
        <begin position="80"/>
        <end position="102"/>
    </location>
</feature>
<feature type="binding site" evidence="10">
    <location>
        <position position="241"/>
    </location>
    <ligand>
        <name>substrate</name>
    </ligand>
</feature>
<sequence length="578" mass="65963">MEAAEIDQREDNDKKMAGALAAGHDISSSEDEDDAKEPETVSPKVVVKESPPSASYSRTPVKQQGSKRTIDNEHKKEIGKPMCAYGTYCIRKNPQHFREYHHRSKDYSESSDQPPTKKRKIFSDRYDTFQEVLQDADPFNFMLTKVRGIPDKFNNKLAVNIKDILAVSMGNLVESAQFNYMHDIPWLMQQYPPEHRSKPLLIVHGEDRQGKISLHEAAHNFPNVTLCQAKLDMLYGTHHSKMMLLIYTNGLRVVIHTANLVEQDWDQKTQGVWISPLFPKLEEGELSLDGITADSVTHFKRDLVEYLSMYKSISLMRWKKHILQHDFTSARVFLIASIPGRHTNDAKSKWGHMKVRKILSKQGPDSAMVRNWSAIGQFSSVGSLGADQTKYLCGEWLQSMLSSRGVSTQYASRDVSTKTLKLIFPTIDNVRTSLEGYKAGASIPYNIQNARRQEYFHTFLHKWKASNRGRSRASPHLKSYSLLSPDSKKAAWFMVTSANMSKAAWGMLEKNSSQLMIRSYEIGVLFLPHLFDENCKQFSVSEEEKSESYLHFPLPWDVPLEPYTKTVSSVVFSLKNKI</sequence>
<organism evidence="14 15">
    <name type="scientific">Stichopus japonicus</name>
    <name type="common">Sea cucumber</name>
    <dbReference type="NCBI Taxonomy" id="307972"/>
    <lineage>
        <taxon>Eukaryota</taxon>
        <taxon>Metazoa</taxon>
        <taxon>Echinodermata</taxon>
        <taxon>Eleutherozoa</taxon>
        <taxon>Echinozoa</taxon>
        <taxon>Holothuroidea</taxon>
        <taxon>Aspidochirotacea</taxon>
        <taxon>Aspidochirotida</taxon>
        <taxon>Stichopodidae</taxon>
        <taxon>Apostichopus</taxon>
    </lineage>
</organism>
<accession>A0A2G8KLN3</accession>
<dbReference type="SUPFAM" id="SSF56024">
    <property type="entry name" value="Phospholipase D/nuclease"/>
    <property type="match status" value="2"/>
</dbReference>
<feature type="active site" description="Proton donor/acceptor" evidence="9">
    <location>
        <position position="476"/>
    </location>
</feature>
<evidence type="ECO:0000256" key="10">
    <source>
        <dbReference type="PIRSR" id="PIRSR610347-2"/>
    </source>
</evidence>
<name>A0A2G8KLN3_STIJA</name>
<evidence type="ECO:0000256" key="3">
    <source>
        <dbReference type="ARBA" id="ARBA00022722"/>
    </source>
</evidence>
<feature type="region of interest" description="Disordered" evidence="12">
    <location>
        <begin position="1"/>
        <end position="74"/>
    </location>
</feature>
<keyword evidence="3" id="KW-0540">Nuclease</keyword>
<dbReference type="Pfam" id="PF06087">
    <property type="entry name" value="Tyr-DNA_phospho"/>
    <property type="match status" value="1"/>
</dbReference>
<evidence type="ECO:0000256" key="2">
    <source>
        <dbReference type="ARBA" id="ARBA00010205"/>
    </source>
</evidence>
<keyword evidence="15" id="KW-1185">Reference proteome</keyword>
<evidence type="ECO:0000256" key="9">
    <source>
        <dbReference type="PIRSR" id="PIRSR610347-1"/>
    </source>
</evidence>
<dbReference type="InterPro" id="IPR010347">
    <property type="entry name" value="Tdp1"/>
</dbReference>
<dbReference type="GO" id="GO:0017005">
    <property type="term" value="F:3'-tyrosyl-DNA phosphodiesterase activity"/>
    <property type="evidence" value="ECO:0007669"/>
    <property type="project" value="TreeGrafter"/>
</dbReference>
<keyword evidence="6" id="KW-0269">Exonuclease</keyword>
<proteinExistence type="inferred from homology"/>
<keyword evidence="4" id="KW-0227">DNA damage</keyword>
<evidence type="ECO:0000256" key="7">
    <source>
        <dbReference type="ARBA" id="ARBA00023204"/>
    </source>
</evidence>